<name>I0IQF7_LEPFC</name>
<dbReference type="RefSeq" id="WP_014449990.1">
    <property type="nucleotide sequence ID" value="NC_017094.1"/>
</dbReference>
<dbReference type="EMBL" id="AP012342">
    <property type="protein sequence ID" value="BAM07506.1"/>
    <property type="molecule type" value="Genomic_DNA"/>
</dbReference>
<dbReference type="InterPro" id="IPR010923">
    <property type="entry name" value="T(6)A37_SUA5"/>
</dbReference>
<comment type="function">
    <text evidence="13">Required for the formation of a threonylcarbamoyl group on adenosine at position 37 (t(6)A37) in tRNAs that read codons beginning with adenine.</text>
</comment>
<feature type="domain" description="YrdC-like" evidence="15">
    <location>
        <begin position="8"/>
        <end position="194"/>
    </location>
</feature>
<keyword evidence="10 13" id="KW-0067">ATP-binding</keyword>
<dbReference type="Gene3D" id="3.90.870.10">
    <property type="entry name" value="DHBP synthase"/>
    <property type="match status" value="1"/>
</dbReference>
<accession>I0IQF7</accession>
<dbReference type="Pfam" id="PF01300">
    <property type="entry name" value="Sua5_yciO_yrdC"/>
    <property type="match status" value="1"/>
</dbReference>
<evidence type="ECO:0000313" key="17">
    <source>
        <dbReference type="Proteomes" id="UP000007382"/>
    </source>
</evidence>
<comment type="subcellular location">
    <subcellularLocation>
        <location evidence="1 13">Cytoplasm</location>
    </subcellularLocation>
</comment>
<dbReference type="SUPFAM" id="SSF55821">
    <property type="entry name" value="YrdC/RibB"/>
    <property type="match status" value="1"/>
</dbReference>
<dbReference type="eggNOG" id="COG0009">
    <property type="taxonomic scope" value="Bacteria"/>
</dbReference>
<dbReference type="KEGG" id="lfc:LFE_1828"/>
<dbReference type="PATRIC" id="fig|1162668.3.peg.2175"/>
<evidence type="ECO:0000256" key="14">
    <source>
        <dbReference type="PIRSR" id="PIRSR004930-1"/>
    </source>
</evidence>
<dbReference type="InterPro" id="IPR038385">
    <property type="entry name" value="Sua5/YwlC_C"/>
</dbReference>
<dbReference type="HOGENOM" id="CLU_031397_0_0_0"/>
<dbReference type="AlphaFoldDB" id="I0IQF7"/>
<keyword evidence="7 13" id="KW-0819">tRNA processing</keyword>
<dbReference type="InterPro" id="IPR017945">
    <property type="entry name" value="DHBP_synth_RibB-like_a/b_dom"/>
</dbReference>
<comment type="similarity">
    <text evidence="2 13">Belongs to the SUA5 family.</text>
</comment>
<evidence type="ECO:0000256" key="13">
    <source>
        <dbReference type="PIRNR" id="PIRNR004930"/>
    </source>
</evidence>
<dbReference type="GO" id="GO:0005737">
    <property type="term" value="C:cytoplasm"/>
    <property type="evidence" value="ECO:0007669"/>
    <property type="project" value="UniProtKB-SubCell"/>
</dbReference>
<feature type="binding site" evidence="14">
    <location>
        <position position="190"/>
    </location>
    <ligand>
        <name>ATP</name>
        <dbReference type="ChEBI" id="CHEBI:30616"/>
    </ligand>
</feature>
<keyword evidence="8 13" id="KW-0548">Nucleotidyltransferase</keyword>
<dbReference type="InterPro" id="IPR006070">
    <property type="entry name" value="Sua5-like_dom"/>
</dbReference>
<dbReference type="GO" id="GO:0005524">
    <property type="term" value="F:ATP binding"/>
    <property type="evidence" value="ECO:0007669"/>
    <property type="project" value="UniProtKB-UniRule"/>
</dbReference>
<feature type="binding site" evidence="14">
    <location>
        <position position="176"/>
    </location>
    <ligand>
        <name>L-threonine</name>
        <dbReference type="ChEBI" id="CHEBI:57926"/>
    </ligand>
</feature>
<protein>
    <recommendedName>
        <fullName evidence="4 13">Threonylcarbamoyl-AMP synthase</fullName>
        <shortName evidence="13">TC-AMP synthase</shortName>
        <ecNumber evidence="3 13">2.7.7.87</ecNumber>
    </recommendedName>
    <alternativeName>
        <fullName evidence="11 13">L-threonylcarbamoyladenylate synthase</fullName>
    </alternativeName>
</protein>
<dbReference type="GO" id="GO:0000049">
    <property type="term" value="F:tRNA binding"/>
    <property type="evidence" value="ECO:0007669"/>
    <property type="project" value="TreeGrafter"/>
</dbReference>
<keyword evidence="6 13" id="KW-0808">Transferase</keyword>
<evidence type="ECO:0000256" key="1">
    <source>
        <dbReference type="ARBA" id="ARBA00004496"/>
    </source>
</evidence>
<dbReference type="PANTHER" id="PTHR17490">
    <property type="entry name" value="SUA5"/>
    <property type="match status" value="1"/>
</dbReference>
<feature type="binding site" evidence="14">
    <location>
        <position position="146"/>
    </location>
    <ligand>
        <name>ATP</name>
        <dbReference type="ChEBI" id="CHEBI:30616"/>
    </ligand>
</feature>
<dbReference type="PIRSF" id="PIRSF004930">
    <property type="entry name" value="Tln_factor_SUA5"/>
    <property type="match status" value="1"/>
</dbReference>
<keyword evidence="5 13" id="KW-0963">Cytoplasm</keyword>
<dbReference type="PANTHER" id="PTHR17490:SF16">
    <property type="entry name" value="THREONYLCARBAMOYL-AMP SYNTHASE"/>
    <property type="match status" value="1"/>
</dbReference>
<proteinExistence type="inferred from homology"/>
<reference evidence="17" key="2">
    <citation type="submission" date="2012-03" db="EMBL/GenBank/DDBJ databases">
        <title>The complete genome sequence of the pioneer microbe on fresh volcanic deposit, Leptospirillum ferrooxidans strain C2-3.</title>
        <authorList>
            <person name="Fujimura R."/>
            <person name="Sato Y."/>
            <person name="Nishizawa T."/>
            <person name="Nanba K."/>
            <person name="Oshima K."/>
            <person name="Hattori M."/>
            <person name="Kamijo T."/>
            <person name="Ohta H."/>
        </authorList>
    </citation>
    <scope>NUCLEOTIDE SEQUENCE [LARGE SCALE GENOMIC DNA]</scope>
    <source>
        <strain evidence="17">C2-3</strain>
    </source>
</reference>
<organism evidence="16 17">
    <name type="scientific">Leptospirillum ferrooxidans (strain C2-3)</name>
    <dbReference type="NCBI Taxonomy" id="1162668"/>
    <lineage>
        <taxon>Bacteria</taxon>
        <taxon>Pseudomonadati</taxon>
        <taxon>Nitrospirota</taxon>
        <taxon>Nitrospiria</taxon>
        <taxon>Nitrospirales</taxon>
        <taxon>Nitrospiraceae</taxon>
        <taxon>Leptospirillum</taxon>
    </lineage>
</organism>
<dbReference type="GO" id="GO:0008033">
    <property type="term" value="P:tRNA processing"/>
    <property type="evidence" value="ECO:0007669"/>
    <property type="project" value="UniProtKB-KW"/>
</dbReference>
<dbReference type="GO" id="GO:0003725">
    <property type="term" value="F:double-stranded RNA binding"/>
    <property type="evidence" value="ECO:0007669"/>
    <property type="project" value="UniProtKB-UniRule"/>
</dbReference>
<dbReference type="Proteomes" id="UP000007382">
    <property type="component" value="Chromosome"/>
</dbReference>
<dbReference type="Gene3D" id="3.40.50.11030">
    <property type="entry name" value="Threonylcarbamoyl-AMP synthase, C-terminal domain"/>
    <property type="match status" value="1"/>
</dbReference>
<keyword evidence="9 13" id="KW-0547">Nucleotide-binding</keyword>
<evidence type="ECO:0000256" key="4">
    <source>
        <dbReference type="ARBA" id="ARBA00015492"/>
    </source>
</evidence>
<dbReference type="EC" id="2.7.7.87" evidence="3 13"/>
<evidence type="ECO:0000259" key="15">
    <source>
        <dbReference type="PROSITE" id="PS51163"/>
    </source>
</evidence>
<feature type="binding site" evidence="14">
    <location>
        <position position="138"/>
    </location>
    <ligand>
        <name>ATP</name>
        <dbReference type="ChEBI" id="CHEBI:30616"/>
    </ligand>
</feature>
<feature type="binding site" evidence="14">
    <location>
        <position position="226"/>
    </location>
    <ligand>
        <name>ATP</name>
        <dbReference type="ChEBI" id="CHEBI:30616"/>
    </ligand>
</feature>
<sequence length="332" mass="36054">MIFDSKMENDIRAGAALLKAGETVAFPTETVYGLGADASNPLAIQKVFTIKGRPSDHPLIVHIADVTQLDLWAENIPRVVWRLSARFWPGPLTLILPRRREVPKEVTGGQDTVAVRIPDHPVATALLQAFGGGIVGPSANMFGRVSPTTAQHVREGLGSKVGMVLDGGPCRVGVESTILSFLDGQAVLLRPGGLSIPELEDTLGQPILVNSGEHKVRAPGMLASHYSPVTSLEVLHQDALSRRVLEMVSQGRKVAVLKLGDDGKDFEIHKTTTIFMPSSPVEYGRELYSTLHRLDRGAFDCILIESLPDEAEWMAVNDRVLRAAHVFPMVLE</sequence>
<dbReference type="InterPro" id="IPR005145">
    <property type="entry name" value="Sua5_C"/>
</dbReference>
<evidence type="ECO:0000256" key="10">
    <source>
        <dbReference type="ARBA" id="ARBA00022840"/>
    </source>
</evidence>
<evidence type="ECO:0000256" key="9">
    <source>
        <dbReference type="ARBA" id="ARBA00022741"/>
    </source>
</evidence>
<evidence type="ECO:0000256" key="3">
    <source>
        <dbReference type="ARBA" id="ARBA00012584"/>
    </source>
</evidence>
<keyword evidence="17" id="KW-1185">Reference proteome</keyword>
<dbReference type="PROSITE" id="PS51163">
    <property type="entry name" value="YRDC"/>
    <property type="match status" value="1"/>
</dbReference>
<evidence type="ECO:0000256" key="7">
    <source>
        <dbReference type="ARBA" id="ARBA00022694"/>
    </source>
</evidence>
<dbReference type="NCBIfam" id="TIGR00057">
    <property type="entry name" value="L-threonylcarbamoyladenylate synthase"/>
    <property type="match status" value="1"/>
</dbReference>
<gene>
    <name evidence="16" type="ordered locus">LFE_1828</name>
</gene>
<dbReference type="InterPro" id="IPR050156">
    <property type="entry name" value="TC-AMP_synthase_SUA5"/>
</dbReference>
<dbReference type="GO" id="GO:0061710">
    <property type="term" value="F:L-threonylcarbamoyladenylate synthase"/>
    <property type="evidence" value="ECO:0007669"/>
    <property type="project" value="UniProtKB-EC"/>
</dbReference>
<evidence type="ECO:0000256" key="11">
    <source>
        <dbReference type="ARBA" id="ARBA00029774"/>
    </source>
</evidence>
<evidence type="ECO:0000256" key="6">
    <source>
        <dbReference type="ARBA" id="ARBA00022679"/>
    </source>
</evidence>
<feature type="binding site" evidence="14">
    <location>
        <position position="53"/>
    </location>
    <ligand>
        <name>ATP</name>
        <dbReference type="ChEBI" id="CHEBI:30616"/>
    </ligand>
</feature>
<reference evidence="16 17" key="1">
    <citation type="journal article" date="2012" name="J. Bacteriol.">
        <title>Complete Genome Sequence of Leptospirillum ferrooxidans Strain C2-3, Isolated from a Fresh Volcanic Ash Deposit on the Island of Miyake, Japan.</title>
        <authorList>
            <person name="Fujimura R."/>
            <person name="Sato Y."/>
            <person name="Nishizawa T."/>
            <person name="Oshima K."/>
            <person name="Kim S.-W."/>
            <person name="Hattori M."/>
            <person name="Kamijo T."/>
            <person name="Ohta H."/>
        </authorList>
    </citation>
    <scope>NUCLEOTIDE SEQUENCE [LARGE SCALE GENOMIC DNA]</scope>
    <source>
        <strain evidence="16 17">C2-3</strain>
    </source>
</reference>
<evidence type="ECO:0000256" key="2">
    <source>
        <dbReference type="ARBA" id="ARBA00007663"/>
    </source>
</evidence>
<dbReference type="GO" id="GO:0006450">
    <property type="term" value="P:regulation of translational fidelity"/>
    <property type="evidence" value="ECO:0007669"/>
    <property type="project" value="TreeGrafter"/>
</dbReference>
<feature type="binding site" evidence="14">
    <location>
        <position position="112"/>
    </location>
    <ligand>
        <name>ATP</name>
        <dbReference type="ChEBI" id="CHEBI:30616"/>
    </ligand>
</feature>
<feature type="binding site" evidence="14">
    <location>
        <position position="116"/>
    </location>
    <ligand>
        <name>L-threonine</name>
        <dbReference type="ChEBI" id="CHEBI:57926"/>
    </ligand>
</feature>
<feature type="binding site" evidence="14">
    <location>
        <position position="62"/>
    </location>
    <ligand>
        <name>L-threonine</name>
        <dbReference type="ChEBI" id="CHEBI:57926"/>
    </ligand>
</feature>
<evidence type="ECO:0000256" key="5">
    <source>
        <dbReference type="ARBA" id="ARBA00022490"/>
    </source>
</evidence>
<comment type="catalytic activity">
    <reaction evidence="12 13">
        <text>L-threonine + hydrogencarbonate + ATP = L-threonylcarbamoyladenylate + diphosphate + H2O</text>
        <dbReference type="Rhea" id="RHEA:36407"/>
        <dbReference type="ChEBI" id="CHEBI:15377"/>
        <dbReference type="ChEBI" id="CHEBI:17544"/>
        <dbReference type="ChEBI" id="CHEBI:30616"/>
        <dbReference type="ChEBI" id="CHEBI:33019"/>
        <dbReference type="ChEBI" id="CHEBI:57926"/>
        <dbReference type="ChEBI" id="CHEBI:73682"/>
        <dbReference type="EC" id="2.7.7.87"/>
    </reaction>
</comment>
<evidence type="ECO:0000256" key="8">
    <source>
        <dbReference type="ARBA" id="ARBA00022695"/>
    </source>
</evidence>
<dbReference type="OrthoDB" id="9814580at2"/>
<evidence type="ECO:0000313" key="16">
    <source>
        <dbReference type="EMBL" id="BAM07506.1"/>
    </source>
</evidence>
<dbReference type="Pfam" id="PF03481">
    <property type="entry name" value="Sua5_C"/>
    <property type="match status" value="1"/>
</dbReference>
<dbReference type="FunFam" id="3.90.870.10:FF:000009">
    <property type="entry name" value="Threonylcarbamoyl-AMP synthase, putative"/>
    <property type="match status" value="1"/>
</dbReference>
<evidence type="ECO:0000256" key="12">
    <source>
        <dbReference type="ARBA" id="ARBA00048366"/>
    </source>
</evidence>
<dbReference type="STRING" id="1162668.LFE_1828"/>
<feature type="binding site" evidence="14">
    <location>
        <position position="30"/>
    </location>
    <ligand>
        <name>L-threonine</name>
        <dbReference type="ChEBI" id="CHEBI:57926"/>
    </ligand>
</feature>